<dbReference type="Proteomes" id="UP000281245">
    <property type="component" value="Unassembled WGS sequence"/>
</dbReference>
<accession>A0A3M6WSH8</accession>
<reference evidence="4 5" key="1">
    <citation type="journal article" date="2018" name="BMC Genomics">
        <title>Genomic evidence for intraspecific hybridization in a clonal and extremely halotolerant yeast.</title>
        <authorList>
            <person name="Gostincar C."/>
            <person name="Stajich J.E."/>
            <person name="Zupancic J."/>
            <person name="Zalar P."/>
            <person name="Gunde-Cimerman N."/>
        </authorList>
    </citation>
    <scope>NUCLEOTIDE SEQUENCE [LARGE SCALE GENOMIC DNA]</scope>
    <source>
        <strain evidence="3 5">EXF-6654</strain>
        <strain evidence="2 4">EXF-6656</strain>
    </source>
</reference>
<dbReference type="EMBL" id="QWIK01000490">
    <property type="protein sequence ID" value="RMY05303.1"/>
    <property type="molecule type" value="Genomic_DNA"/>
</dbReference>
<dbReference type="Proteomes" id="UP000282582">
    <property type="component" value="Unassembled WGS sequence"/>
</dbReference>
<evidence type="ECO:0000313" key="5">
    <source>
        <dbReference type="Proteomes" id="UP000282582"/>
    </source>
</evidence>
<feature type="region of interest" description="Disordered" evidence="1">
    <location>
        <begin position="303"/>
        <end position="390"/>
    </location>
</feature>
<name>A0A3M6WSH8_HORWE</name>
<evidence type="ECO:0000313" key="2">
    <source>
        <dbReference type="EMBL" id="RMX81502.1"/>
    </source>
</evidence>
<dbReference type="AlphaFoldDB" id="A0A3M6WSH8"/>
<evidence type="ECO:0000256" key="1">
    <source>
        <dbReference type="SAM" id="MobiDB-lite"/>
    </source>
</evidence>
<comment type="caution">
    <text evidence="2">The sequence shown here is derived from an EMBL/GenBank/DDBJ whole genome shotgun (WGS) entry which is preliminary data.</text>
</comment>
<gene>
    <name evidence="3" type="ORF">D0868_06482</name>
    <name evidence="2" type="ORF">D0869_06762</name>
</gene>
<evidence type="ECO:0000313" key="3">
    <source>
        <dbReference type="EMBL" id="RMY05303.1"/>
    </source>
</evidence>
<sequence>MVSNRHLAAAAAVASIVFASPAPQQLDFAALETAPAVASGPSALDEDGIQSATLFTSFTLTAATTAPATTSVATTPAPQRRDLTERDCAAPSAIETSAYTPYYPALATSYTTDPALTATTTAGQACPTTPEDGTYCGFINPEDPCAPQPDGYGPVPTSDTDSDFLAFSPLHSLAQAAPTKIPSTECTEYTQVFKDLDGAVSAQSYMGLYTLDSYDPAQCAAKCDAAELCTSFNIYAERDPSLNPSANDSTAYTVWGYWCPNPPSMTSFKCTLWGSSIDASVATNMGSYREQFHVVITASNGYDKTDVTVPPEVTSNVTTSAVPSTTSSSSTSSSSTSSSSSSSTSTTTTQPTTTAKSSTLTTKTSTTSTSTKAPTSTAKPGHPWSKPTNCNGKAINASKYWLGSRFFPGPFNPQVCGDYALAQNALNKAKGVNQQCQMFNAYYLHKNGVPYGTYCGLYNSRLDNSFATFKGGKSGRDSYDCKNSWTYSLL</sequence>
<organism evidence="2 4">
    <name type="scientific">Hortaea werneckii</name>
    <name type="common">Black yeast</name>
    <name type="synonym">Cladosporium werneckii</name>
    <dbReference type="NCBI Taxonomy" id="91943"/>
    <lineage>
        <taxon>Eukaryota</taxon>
        <taxon>Fungi</taxon>
        <taxon>Dikarya</taxon>
        <taxon>Ascomycota</taxon>
        <taxon>Pezizomycotina</taxon>
        <taxon>Dothideomycetes</taxon>
        <taxon>Dothideomycetidae</taxon>
        <taxon>Mycosphaerellales</taxon>
        <taxon>Teratosphaeriaceae</taxon>
        <taxon>Hortaea</taxon>
    </lineage>
</organism>
<protein>
    <recommendedName>
        <fullName evidence="6">Apple domain-containing protein</fullName>
    </recommendedName>
</protein>
<feature type="compositionally biased region" description="Low complexity" evidence="1">
    <location>
        <begin position="313"/>
        <end position="377"/>
    </location>
</feature>
<evidence type="ECO:0000313" key="4">
    <source>
        <dbReference type="Proteomes" id="UP000281245"/>
    </source>
</evidence>
<dbReference type="OrthoDB" id="271448at2759"/>
<proteinExistence type="predicted"/>
<dbReference type="PANTHER" id="PTHR36578">
    <property type="entry name" value="CHROMOSOME 15, WHOLE GENOME SHOTGUN SEQUENCE"/>
    <property type="match status" value="1"/>
</dbReference>
<dbReference type="EMBL" id="QWIJ01000510">
    <property type="protein sequence ID" value="RMX81502.1"/>
    <property type="molecule type" value="Genomic_DNA"/>
</dbReference>
<evidence type="ECO:0008006" key="6">
    <source>
        <dbReference type="Google" id="ProtNLM"/>
    </source>
</evidence>
<dbReference type="PANTHER" id="PTHR36578:SF1">
    <property type="entry name" value="APPLE DOMAIN-CONTAINING PROTEIN"/>
    <property type="match status" value="1"/>
</dbReference>